<keyword evidence="4" id="KW-0804">Transcription</keyword>
<gene>
    <name evidence="6" type="ORF">DIZ78_01880</name>
</gene>
<dbReference type="AlphaFoldDB" id="A0A370DSM6"/>
<dbReference type="FunFam" id="1.10.10.10:FF:000001">
    <property type="entry name" value="LysR family transcriptional regulator"/>
    <property type="match status" value="1"/>
</dbReference>
<dbReference type="InterPro" id="IPR050950">
    <property type="entry name" value="HTH-type_LysR_regulators"/>
</dbReference>
<evidence type="ECO:0000256" key="4">
    <source>
        <dbReference type="ARBA" id="ARBA00023163"/>
    </source>
</evidence>
<comment type="caution">
    <text evidence="6">The sequence shown here is derived from an EMBL/GenBank/DDBJ whole genome shotgun (WGS) entry which is preliminary data.</text>
</comment>
<dbReference type="Proteomes" id="UP000254771">
    <property type="component" value="Unassembled WGS sequence"/>
</dbReference>
<keyword evidence="3" id="KW-0238">DNA-binding</keyword>
<dbReference type="Pfam" id="PF00126">
    <property type="entry name" value="HTH_1"/>
    <property type="match status" value="1"/>
</dbReference>
<proteinExistence type="inferred from homology"/>
<dbReference type="PRINTS" id="PR00039">
    <property type="entry name" value="HTHLYSR"/>
</dbReference>
<dbReference type="CDD" id="cd05466">
    <property type="entry name" value="PBP2_LTTR_substrate"/>
    <property type="match status" value="1"/>
</dbReference>
<dbReference type="SUPFAM" id="SSF53850">
    <property type="entry name" value="Periplasmic binding protein-like II"/>
    <property type="match status" value="1"/>
</dbReference>
<dbReference type="Gene3D" id="3.40.190.290">
    <property type="match status" value="1"/>
</dbReference>
<keyword evidence="2" id="KW-0805">Transcription regulation</keyword>
<keyword evidence="7" id="KW-1185">Reference proteome</keyword>
<dbReference type="GO" id="GO:0003700">
    <property type="term" value="F:DNA-binding transcription factor activity"/>
    <property type="evidence" value="ECO:0007669"/>
    <property type="project" value="InterPro"/>
</dbReference>
<dbReference type="InterPro" id="IPR036388">
    <property type="entry name" value="WH-like_DNA-bd_sf"/>
</dbReference>
<evidence type="ECO:0000256" key="2">
    <source>
        <dbReference type="ARBA" id="ARBA00023015"/>
    </source>
</evidence>
<name>A0A370DSM6_9GAMM</name>
<reference evidence="6 7" key="1">
    <citation type="journal article" date="2018" name="ISME J.">
        <title>Endosymbiont genomes yield clues of tubeworm success.</title>
        <authorList>
            <person name="Li Y."/>
            <person name="Liles M.R."/>
            <person name="Halanych K.M."/>
        </authorList>
    </citation>
    <scope>NUCLEOTIDE SEQUENCE [LARGE SCALE GENOMIC DNA]</scope>
    <source>
        <strain evidence="6">A1462</strain>
    </source>
</reference>
<evidence type="ECO:0000259" key="5">
    <source>
        <dbReference type="PROSITE" id="PS50931"/>
    </source>
</evidence>
<comment type="similarity">
    <text evidence="1">Belongs to the LysR transcriptional regulatory family.</text>
</comment>
<dbReference type="SUPFAM" id="SSF46785">
    <property type="entry name" value="Winged helix' DNA-binding domain"/>
    <property type="match status" value="1"/>
</dbReference>
<dbReference type="InterPro" id="IPR000847">
    <property type="entry name" value="LysR_HTH_N"/>
</dbReference>
<accession>A0A370DSM6</accession>
<evidence type="ECO:0000256" key="3">
    <source>
        <dbReference type="ARBA" id="ARBA00023125"/>
    </source>
</evidence>
<evidence type="ECO:0000313" key="6">
    <source>
        <dbReference type="EMBL" id="RDH88161.1"/>
    </source>
</evidence>
<dbReference type="InterPro" id="IPR005119">
    <property type="entry name" value="LysR_subst-bd"/>
</dbReference>
<dbReference type="PROSITE" id="PS50931">
    <property type="entry name" value="HTH_LYSR"/>
    <property type="match status" value="1"/>
</dbReference>
<dbReference type="Pfam" id="PF03466">
    <property type="entry name" value="LysR_substrate"/>
    <property type="match status" value="1"/>
</dbReference>
<dbReference type="Gene3D" id="1.10.10.10">
    <property type="entry name" value="Winged helix-like DNA-binding domain superfamily/Winged helix DNA-binding domain"/>
    <property type="match status" value="1"/>
</dbReference>
<dbReference type="PANTHER" id="PTHR30419:SF30">
    <property type="entry name" value="LYSR FAMILY TRANSCRIPTIONAL REGULATOR"/>
    <property type="match status" value="1"/>
</dbReference>
<dbReference type="GO" id="GO:0005829">
    <property type="term" value="C:cytosol"/>
    <property type="evidence" value="ECO:0007669"/>
    <property type="project" value="TreeGrafter"/>
</dbReference>
<dbReference type="EMBL" id="QFXE01000002">
    <property type="protein sequence ID" value="RDH88161.1"/>
    <property type="molecule type" value="Genomic_DNA"/>
</dbReference>
<evidence type="ECO:0000313" key="7">
    <source>
        <dbReference type="Proteomes" id="UP000254771"/>
    </source>
</evidence>
<dbReference type="GO" id="GO:0003677">
    <property type="term" value="F:DNA binding"/>
    <property type="evidence" value="ECO:0007669"/>
    <property type="project" value="UniProtKB-KW"/>
</dbReference>
<evidence type="ECO:0000256" key="1">
    <source>
        <dbReference type="ARBA" id="ARBA00009437"/>
    </source>
</evidence>
<organism evidence="6 7">
    <name type="scientific">endosymbiont of Escarpia spicata</name>
    <dbReference type="NCBI Taxonomy" id="2200908"/>
    <lineage>
        <taxon>Bacteria</taxon>
        <taxon>Pseudomonadati</taxon>
        <taxon>Pseudomonadota</taxon>
        <taxon>Gammaproteobacteria</taxon>
        <taxon>sulfur-oxidizing symbionts</taxon>
    </lineage>
</organism>
<sequence length="294" mass="32422">MEFANLRAFVEVARSSSFSQAAEILFITQPAVSKRVAGLETELNCRLFDRIGRQIVLTEPGRQLLPRAEQIVEEITDIRRELSNLSGEVGGTLAMGTSHHIGLHRLPPFLRGYADSYPGVTLDIHFMGSEKACLAVESGELELGVVTLPLQSPRNLLTQQVWHDPLCFIVGEEHPLAGRPNIGIEELIQHPAVLPTLGTYTRTLLEDRLEAEGYKINCSLSTDYLETLKMMASIGLGWALLPETLLTPGLVRLNVEEIRLERALGLVTHRQRTLSNAAQAMQQLIMGSGEKGIV</sequence>
<protein>
    <submittedName>
        <fullName evidence="6">LysR family transcriptional regulator</fullName>
    </submittedName>
</protein>
<feature type="domain" description="HTH lysR-type" evidence="5">
    <location>
        <begin position="1"/>
        <end position="58"/>
    </location>
</feature>
<dbReference type="PANTHER" id="PTHR30419">
    <property type="entry name" value="HTH-TYPE TRANSCRIPTIONAL REGULATOR YBHD"/>
    <property type="match status" value="1"/>
</dbReference>
<dbReference type="InterPro" id="IPR036390">
    <property type="entry name" value="WH_DNA-bd_sf"/>
</dbReference>